<feature type="domain" description="LpxI N-terminal" evidence="2">
    <location>
        <begin position="3"/>
        <end position="130"/>
    </location>
</feature>
<dbReference type="Pfam" id="PF17930">
    <property type="entry name" value="LpxI_N"/>
    <property type="match status" value="1"/>
</dbReference>
<dbReference type="InterPro" id="IPR041255">
    <property type="entry name" value="LpxI_N"/>
</dbReference>
<gene>
    <name evidence="3" type="ORF">JANAI62_24400</name>
</gene>
<dbReference type="Gene3D" id="3.40.140.80">
    <property type="match status" value="1"/>
</dbReference>
<accession>A0ABQ4NNZ6</accession>
<dbReference type="InterPro" id="IPR053174">
    <property type="entry name" value="LpxI"/>
</dbReference>
<evidence type="ECO:0000313" key="4">
    <source>
        <dbReference type="Proteomes" id="UP000786693"/>
    </source>
</evidence>
<dbReference type="InterPro" id="IPR010415">
    <property type="entry name" value="LpxI_C"/>
</dbReference>
<feature type="domain" description="LpxI C-terminal" evidence="1">
    <location>
        <begin position="139"/>
        <end position="296"/>
    </location>
</feature>
<evidence type="ECO:0000259" key="1">
    <source>
        <dbReference type="Pfam" id="PF06230"/>
    </source>
</evidence>
<keyword evidence="3" id="KW-0548">Nucleotidyltransferase</keyword>
<dbReference type="Gene3D" id="3.40.50.20">
    <property type="match status" value="1"/>
</dbReference>
<comment type="caution">
    <text evidence="3">The sequence shown here is derived from an EMBL/GenBank/DDBJ whole genome shotgun (WGS) entry which is preliminary data.</text>
</comment>
<organism evidence="3 4">
    <name type="scientific">Jannaschia pagri</name>
    <dbReference type="NCBI Taxonomy" id="2829797"/>
    <lineage>
        <taxon>Bacteria</taxon>
        <taxon>Pseudomonadati</taxon>
        <taxon>Pseudomonadota</taxon>
        <taxon>Alphaproteobacteria</taxon>
        <taxon>Rhodobacterales</taxon>
        <taxon>Roseobacteraceae</taxon>
        <taxon>Jannaschia</taxon>
    </lineage>
</organism>
<dbReference type="EMBL" id="BPFH01000004">
    <property type="protein sequence ID" value="GIT95817.1"/>
    <property type="molecule type" value="Genomic_DNA"/>
</dbReference>
<proteinExistence type="predicted"/>
<dbReference type="RefSeq" id="WP_220749306.1">
    <property type="nucleotide sequence ID" value="NZ_BPFH01000004.1"/>
</dbReference>
<keyword evidence="3" id="KW-0808">Transferase</keyword>
<dbReference type="Proteomes" id="UP000786693">
    <property type="component" value="Unassembled WGS sequence"/>
</dbReference>
<dbReference type="PANTHER" id="PTHR39962">
    <property type="entry name" value="BLL4848 PROTEIN"/>
    <property type="match status" value="1"/>
</dbReference>
<dbReference type="GO" id="GO:0016779">
    <property type="term" value="F:nucleotidyltransferase activity"/>
    <property type="evidence" value="ECO:0007669"/>
    <property type="project" value="UniProtKB-KW"/>
</dbReference>
<reference evidence="3 4" key="1">
    <citation type="submission" date="2021-05" db="EMBL/GenBank/DDBJ databases">
        <title>Bacteria Genome sequencing.</title>
        <authorList>
            <person name="Takabe Y."/>
            <person name="Nakajima Y."/>
            <person name="Suzuki S."/>
            <person name="Shiozaki T."/>
        </authorList>
    </citation>
    <scope>NUCLEOTIDE SEQUENCE [LARGE SCALE GENOMIC DNA]</scope>
    <source>
        <strain evidence="3 4">AI_62</strain>
    </source>
</reference>
<dbReference type="Pfam" id="PF06230">
    <property type="entry name" value="LpxI_C"/>
    <property type="match status" value="1"/>
</dbReference>
<evidence type="ECO:0000259" key="2">
    <source>
        <dbReference type="Pfam" id="PF17930"/>
    </source>
</evidence>
<sequence>MSRLALIAGQGALPAVLANALGRSGRSWFACHLEGFAPKGVGQSRAFRIERLGSLIADLSDEGVTEVCFAGAIARPPLDPSAVDAATMPLVPRMMQALQAGDDAALRTVIAFFEEAGIAVLGAQDIAPELLQAPQVGIPNDRDLADIARAETVQAALGPLDVGQGCVVAGGQVLAVEALPGTDWMLSSLARRPAPPPQAASGGLFGGDLFGGAADWLSGGAAPAGLPPFARPEGGVFYKAPKPDQDRRIDLPTIGPETVRRVAEAGLSGIAIAADGVLVLDPAEVAAQCTARGLFLLARGA</sequence>
<protein>
    <submittedName>
        <fullName evidence="3">Phosphatidate cytidylyltransferase</fullName>
    </submittedName>
</protein>
<keyword evidence="4" id="KW-1185">Reference proteome</keyword>
<dbReference type="InterPro" id="IPR043167">
    <property type="entry name" value="LpxI_C_sf"/>
</dbReference>
<evidence type="ECO:0000313" key="3">
    <source>
        <dbReference type="EMBL" id="GIT95817.1"/>
    </source>
</evidence>
<name>A0ABQ4NNZ6_9RHOB</name>
<dbReference type="PANTHER" id="PTHR39962:SF1">
    <property type="entry name" value="LPXI FAMILY PROTEIN"/>
    <property type="match status" value="1"/>
</dbReference>